<protein>
    <submittedName>
        <fullName evidence="2">Uncharacterized protein</fullName>
    </submittedName>
</protein>
<accession>A0ABW5IS07</accession>
<feature type="transmembrane region" description="Helical" evidence="1">
    <location>
        <begin position="58"/>
        <end position="75"/>
    </location>
</feature>
<name>A0ABW5IS07_9FLAO</name>
<comment type="caution">
    <text evidence="2">The sequence shown here is derived from an EMBL/GenBank/DDBJ whole genome shotgun (WGS) entry which is preliminary data.</text>
</comment>
<evidence type="ECO:0000256" key="1">
    <source>
        <dbReference type="SAM" id="Phobius"/>
    </source>
</evidence>
<sequence>MRILENFKNPDFWVKVLQLATVFFVIFVGISLILSHFRQIFAGDFAAIYEEEWADGKWVNYFLIKAAISLVYAIYMTSRRKNFQRQ</sequence>
<keyword evidence="3" id="KW-1185">Reference proteome</keyword>
<keyword evidence="1" id="KW-1133">Transmembrane helix</keyword>
<proteinExistence type="predicted"/>
<dbReference type="EMBL" id="JBHULT010000005">
    <property type="protein sequence ID" value="MFD2516461.1"/>
    <property type="molecule type" value="Genomic_DNA"/>
</dbReference>
<keyword evidence="1" id="KW-0472">Membrane</keyword>
<evidence type="ECO:0000313" key="3">
    <source>
        <dbReference type="Proteomes" id="UP001597468"/>
    </source>
</evidence>
<organism evidence="2 3">
    <name type="scientific">Salinimicrobium flavum</name>
    <dbReference type="NCBI Taxonomy" id="1737065"/>
    <lineage>
        <taxon>Bacteria</taxon>
        <taxon>Pseudomonadati</taxon>
        <taxon>Bacteroidota</taxon>
        <taxon>Flavobacteriia</taxon>
        <taxon>Flavobacteriales</taxon>
        <taxon>Flavobacteriaceae</taxon>
        <taxon>Salinimicrobium</taxon>
    </lineage>
</organism>
<gene>
    <name evidence="2" type="ORF">ACFSTG_00995</name>
</gene>
<keyword evidence="1" id="KW-0812">Transmembrane</keyword>
<feature type="transmembrane region" description="Helical" evidence="1">
    <location>
        <begin position="12"/>
        <end position="38"/>
    </location>
</feature>
<dbReference type="Proteomes" id="UP001597468">
    <property type="component" value="Unassembled WGS sequence"/>
</dbReference>
<reference evidence="3" key="1">
    <citation type="journal article" date="2019" name="Int. J. Syst. Evol. Microbiol.">
        <title>The Global Catalogue of Microorganisms (GCM) 10K type strain sequencing project: providing services to taxonomists for standard genome sequencing and annotation.</title>
        <authorList>
            <consortium name="The Broad Institute Genomics Platform"/>
            <consortium name="The Broad Institute Genome Sequencing Center for Infectious Disease"/>
            <person name="Wu L."/>
            <person name="Ma J."/>
        </authorList>
    </citation>
    <scope>NUCLEOTIDE SEQUENCE [LARGE SCALE GENOMIC DNA]</scope>
    <source>
        <strain evidence="3">KCTC 42585</strain>
    </source>
</reference>
<evidence type="ECO:0000313" key="2">
    <source>
        <dbReference type="EMBL" id="MFD2516461.1"/>
    </source>
</evidence>
<dbReference type="RefSeq" id="WP_380747573.1">
    <property type="nucleotide sequence ID" value="NZ_JBHULT010000005.1"/>
</dbReference>